<dbReference type="EMBL" id="CAJJDM010000061">
    <property type="protein sequence ID" value="CAD8078522.1"/>
    <property type="molecule type" value="Genomic_DNA"/>
</dbReference>
<accession>A0A8S1MID4</accession>
<dbReference type="Pfam" id="PF02685">
    <property type="entry name" value="Glucokinase"/>
    <property type="match status" value="1"/>
</dbReference>
<dbReference type="GO" id="GO:0004340">
    <property type="term" value="F:glucokinase activity"/>
    <property type="evidence" value="ECO:0007669"/>
    <property type="project" value="InterPro"/>
</dbReference>
<organism evidence="3 4">
    <name type="scientific">Paramecium primaurelia</name>
    <dbReference type="NCBI Taxonomy" id="5886"/>
    <lineage>
        <taxon>Eukaryota</taxon>
        <taxon>Sar</taxon>
        <taxon>Alveolata</taxon>
        <taxon>Ciliophora</taxon>
        <taxon>Intramacronucleata</taxon>
        <taxon>Oligohymenophorea</taxon>
        <taxon>Peniculida</taxon>
        <taxon>Parameciidae</taxon>
        <taxon>Paramecium</taxon>
    </lineage>
</organism>
<comment type="caution">
    <text evidence="3">The sequence shown here is derived from an EMBL/GenBank/DDBJ whole genome shotgun (WGS) entry which is preliminary data.</text>
</comment>
<dbReference type="AlphaFoldDB" id="A0A8S1MID4"/>
<keyword evidence="1" id="KW-0808">Transferase</keyword>
<evidence type="ECO:0000313" key="4">
    <source>
        <dbReference type="Proteomes" id="UP000688137"/>
    </source>
</evidence>
<dbReference type="GO" id="GO:0005536">
    <property type="term" value="F:D-glucose binding"/>
    <property type="evidence" value="ECO:0007669"/>
    <property type="project" value="InterPro"/>
</dbReference>
<dbReference type="GO" id="GO:0006096">
    <property type="term" value="P:glycolytic process"/>
    <property type="evidence" value="ECO:0007669"/>
    <property type="project" value="InterPro"/>
</dbReference>
<sequence>MANTKWSQVDGNAIEQSLNIKPFLLINDFQAVAYSILGLQQQTQLNRTKKSKSKRQFSQTVIDPGAGFGVARLIPSLKQDHFWEYNICFEGGEVGYSSSNDLEIEYLQFLKKEIRFGLDSCRKAMEGQAIPYIYTFLKERLGILN</sequence>
<dbReference type="Proteomes" id="UP000688137">
    <property type="component" value="Unassembled WGS sequence"/>
</dbReference>
<dbReference type="PANTHER" id="PTHR47363">
    <property type="entry name" value="GLUCOKINASE"/>
    <property type="match status" value="1"/>
</dbReference>
<dbReference type="InterPro" id="IPR003836">
    <property type="entry name" value="Glucokinase"/>
</dbReference>
<name>A0A8S1MID4_PARPR</name>
<dbReference type="PANTHER" id="PTHR47363:SF1">
    <property type="entry name" value="GLUCOKINASE"/>
    <property type="match status" value="1"/>
</dbReference>
<dbReference type="GO" id="GO:0005524">
    <property type="term" value="F:ATP binding"/>
    <property type="evidence" value="ECO:0007669"/>
    <property type="project" value="InterPro"/>
</dbReference>
<evidence type="ECO:0000313" key="3">
    <source>
        <dbReference type="EMBL" id="CAD8078522.1"/>
    </source>
</evidence>
<protein>
    <submittedName>
        <fullName evidence="3">Uncharacterized protein</fullName>
    </submittedName>
</protein>
<proteinExistence type="predicted"/>
<gene>
    <name evidence="3" type="ORF">PPRIM_AZ9-3.1.T0600089</name>
</gene>
<keyword evidence="4" id="KW-1185">Reference proteome</keyword>
<evidence type="ECO:0000256" key="1">
    <source>
        <dbReference type="ARBA" id="ARBA00022679"/>
    </source>
</evidence>
<keyword evidence="2" id="KW-0418">Kinase</keyword>
<evidence type="ECO:0000256" key="2">
    <source>
        <dbReference type="ARBA" id="ARBA00022777"/>
    </source>
</evidence>
<reference evidence="3" key="1">
    <citation type="submission" date="2021-01" db="EMBL/GenBank/DDBJ databases">
        <authorList>
            <consortium name="Genoscope - CEA"/>
            <person name="William W."/>
        </authorList>
    </citation>
    <scope>NUCLEOTIDE SEQUENCE</scope>
</reference>